<comment type="similarity">
    <text evidence="4">Belongs to the MsrA Met sulfoxide reductase family.</text>
</comment>
<dbReference type="HAMAP" id="MF_01401">
    <property type="entry name" value="MsrA"/>
    <property type="match status" value="1"/>
</dbReference>
<dbReference type="NCBIfam" id="TIGR00401">
    <property type="entry name" value="msrA"/>
    <property type="match status" value="1"/>
</dbReference>
<dbReference type="Proteomes" id="UP000306888">
    <property type="component" value="Unassembled WGS sequence"/>
</dbReference>
<proteinExistence type="inferred from homology"/>
<evidence type="ECO:0000313" key="6">
    <source>
        <dbReference type="EMBL" id="TGY41737.1"/>
    </source>
</evidence>
<comment type="catalytic activity">
    <reaction evidence="2 4">
        <text>L-methionyl-[protein] + [thioredoxin]-disulfide + H2O = L-methionyl-(S)-S-oxide-[protein] + [thioredoxin]-dithiol</text>
        <dbReference type="Rhea" id="RHEA:14217"/>
        <dbReference type="Rhea" id="RHEA-COMP:10698"/>
        <dbReference type="Rhea" id="RHEA-COMP:10700"/>
        <dbReference type="Rhea" id="RHEA-COMP:12313"/>
        <dbReference type="Rhea" id="RHEA-COMP:12315"/>
        <dbReference type="ChEBI" id="CHEBI:15377"/>
        <dbReference type="ChEBI" id="CHEBI:16044"/>
        <dbReference type="ChEBI" id="CHEBI:29950"/>
        <dbReference type="ChEBI" id="CHEBI:44120"/>
        <dbReference type="ChEBI" id="CHEBI:50058"/>
        <dbReference type="EC" id="1.8.4.11"/>
    </reaction>
</comment>
<dbReference type="SUPFAM" id="SSF55068">
    <property type="entry name" value="Peptide methionine sulfoxide reductase"/>
    <property type="match status" value="1"/>
</dbReference>
<evidence type="ECO:0000256" key="2">
    <source>
        <dbReference type="ARBA" id="ARBA00047806"/>
    </source>
</evidence>
<evidence type="ECO:0000256" key="3">
    <source>
        <dbReference type="ARBA" id="ARBA00048782"/>
    </source>
</evidence>
<reference evidence="6 7" key="1">
    <citation type="submission" date="2019-04" db="EMBL/GenBank/DDBJ databases">
        <title>Microbes associate with the intestines of laboratory mice.</title>
        <authorList>
            <person name="Navarre W."/>
            <person name="Wong E."/>
            <person name="Huang K."/>
            <person name="Tropini C."/>
            <person name="Ng K."/>
            <person name="Yu B."/>
        </authorList>
    </citation>
    <scope>NUCLEOTIDE SEQUENCE [LARGE SCALE GENOMIC DNA]</scope>
    <source>
        <strain evidence="6 7">NM50_B9-20</strain>
    </source>
</reference>
<feature type="domain" description="Peptide methionine sulphoxide reductase MsrA" evidence="5">
    <location>
        <begin position="3"/>
        <end position="153"/>
    </location>
</feature>
<dbReference type="PANTHER" id="PTHR42799:SF2">
    <property type="entry name" value="MITOCHONDRIAL PEPTIDE METHIONINE SULFOXIDE REDUCTASE"/>
    <property type="match status" value="1"/>
</dbReference>
<dbReference type="Pfam" id="PF01625">
    <property type="entry name" value="PMSR"/>
    <property type="match status" value="1"/>
</dbReference>
<evidence type="ECO:0000256" key="1">
    <source>
        <dbReference type="ARBA" id="ARBA00023002"/>
    </source>
</evidence>
<dbReference type="RefSeq" id="WP_136007479.1">
    <property type="nucleotide sequence ID" value="NZ_SRYR01000006.1"/>
</dbReference>
<dbReference type="EMBL" id="SRYR01000006">
    <property type="protein sequence ID" value="TGY41737.1"/>
    <property type="molecule type" value="Genomic_DNA"/>
</dbReference>
<dbReference type="PANTHER" id="PTHR42799">
    <property type="entry name" value="MITOCHONDRIAL PEPTIDE METHIONINE SULFOXIDE REDUCTASE"/>
    <property type="match status" value="1"/>
</dbReference>
<organism evidence="6 7">
    <name type="scientific">Clostridium sartagoforme</name>
    <dbReference type="NCBI Taxonomy" id="84031"/>
    <lineage>
        <taxon>Bacteria</taxon>
        <taxon>Bacillati</taxon>
        <taxon>Bacillota</taxon>
        <taxon>Clostridia</taxon>
        <taxon>Eubacteriales</taxon>
        <taxon>Clostridiaceae</taxon>
        <taxon>Clostridium</taxon>
    </lineage>
</organism>
<evidence type="ECO:0000259" key="5">
    <source>
        <dbReference type="Pfam" id="PF01625"/>
    </source>
</evidence>
<evidence type="ECO:0000313" key="7">
    <source>
        <dbReference type="Proteomes" id="UP000306888"/>
    </source>
</evidence>
<comment type="caution">
    <text evidence="6">The sequence shown here is derived from an EMBL/GenBank/DDBJ whole genome shotgun (WGS) entry which is preliminary data.</text>
</comment>
<dbReference type="GO" id="GO:0008113">
    <property type="term" value="F:peptide-methionine (S)-S-oxide reductase activity"/>
    <property type="evidence" value="ECO:0007669"/>
    <property type="project" value="UniProtKB-UniRule"/>
</dbReference>
<feature type="active site" evidence="4">
    <location>
        <position position="10"/>
    </location>
</feature>
<keyword evidence="7" id="KW-1185">Reference proteome</keyword>
<dbReference type="InterPro" id="IPR050162">
    <property type="entry name" value="MsrA_MetSO_reductase"/>
</dbReference>
<dbReference type="AlphaFoldDB" id="A0A4S2DHX9"/>
<dbReference type="GO" id="GO:0005737">
    <property type="term" value="C:cytoplasm"/>
    <property type="evidence" value="ECO:0007669"/>
    <property type="project" value="TreeGrafter"/>
</dbReference>
<name>A0A4S2DHX9_9CLOT</name>
<dbReference type="OrthoDB" id="4174719at2"/>
<dbReference type="InterPro" id="IPR036509">
    <property type="entry name" value="Met_Sox_Rdtase_MsrA_sf"/>
</dbReference>
<gene>
    <name evidence="4 6" type="primary">msrA</name>
    <name evidence="6" type="ORF">E5347_12065</name>
</gene>
<dbReference type="GO" id="GO:0034599">
    <property type="term" value="P:cellular response to oxidative stress"/>
    <property type="evidence" value="ECO:0007669"/>
    <property type="project" value="TreeGrafter"/>
</dbReference>
<keyword evidence="1 4" id="KW-0560">Oxidoreductase</keyword>
<dbReference type="Gene3D" id="3.30.1060.10">
    <property type="entry name" value="Peptide methionine sulphoxide reductase MsrA"/>
    <property type="match status" value="1"/>
</dbReference>
<comment type="function">
    <text evidence="4">Has an important function as a repair enzyme for proteins that have been inactivated by oxidation. Catalyzes the reversible oxidation-reduction of methionine sulfoxide in proteins to methionine.</text>
</comment>
<evidence type="ECO:0000256" key="4">
    <source>
        <dbReference type="HAMAP-Rule" id="MF_01401"/>
    </source>
</evidence>
<dbReference type="EC" id="1.8.4.11" evidence="4"/>
<accession>A0A4S2DHX9</accession>
<dbReference type="InterPro" id="IPR002569">
    <property type="entry name" value="Met_Sox_Rdtase_MsrA_dom"/>
</dbReference>
<dbReference type="GO" id="GO:0033744">
    <property type="term" value="F:L-methionine:thioredoxin-disulfide S-oxidoreductase activity"/>
    <property type="evidence" value="ECO:0007669"/>
    <property type="project" value="RHEA"/>
</dbReference>
<protein>
    <recommendedName>
        <fullName evidence="4">Peptide methionine sulfoxide reductase MsrA</fullName>
        <shortName evidence="4">Protein-methionine-S-oxide reductase</shortName>
        <ecNumber evidence="4">1.8.4.11</ecNumber>
    </recommendedName>
    <alternativeName>
        <fullName evidence="4">Peptide-methionine (S)-S-oxide reductase</fullName>
        <shortName evidence="4">Peptide Met(O) reductase</shortName>
    </alternativeName>
</protein>
<sequence>MKKIVLAGGCFWGVEEFLSRIPGVINTEVGYANGRTENPTYEDVCYKNTYFAEVCKVEYDENKVTLETLLKEYWSIVDPTTLNRQGPDVGSQYRTGIYYTSEEDLPTIIKSKEENQKNYDKKIVTEITPLVNYYKAEEYHQKYLKKNPNGYCHIKL</sequence>
<comment type="catalytic activity">
    <reaction evidence="3 4">
        <text>[thioredoxin]-disulfide + L-methionine + H2O = L-methionine (S)-S-oxide + [thioredoxin]-dithiol</text>
        <dbReference type="Rhea" id="RHEA:19993"/>
        <dbReference type="Rhea" id="RHEA-COMP:10698"/>
        <dbReference type="Rhea" id="RHEA-COMP:10700"/>
        <dbReference type="ChEBI" id="CHEBI:15377"/>
        <dbReference type="ChEBI" id="CHEBI:29950"/>
        <dbReference type="ChEBI" id="CHEBI:50058"/>
        <dbReference type="ChEBI" id="CHEBI:57844"/>
        <dbReference type="ChEBI" id="CHEBI:58772"/>
        <dbReference type="EC" id="1.8.4.11"/>
    </reaction>
</comment>